<evidence type="ECO:0000256" key="1">
    <source>
        <dbReference type="SAM" id="MobiDB-lite"/>
    </source>
</evidence>
<name>A0A1Y2DZT0_9PEZI</name>
<keyword evidence="2" id="KW-0812">Transmembrane</keyword>
<feature type="region of interest" description="Disordered" evidence="1">
    <location>
        <begin position="524"/>
        <end position="545"/>
    </location>
</feature>
<evidence type="ECO:0008006" key="5">
    <source>
        <dbReference type="Google" id="ProtNLM"/>
    </source>
</evidence>
<feature type="transmembrane region" description="Helical" evidence="2">
    <location>
        <begin position="476"/>
        <end position="498"/>
    </location>
</feature>
<evidence type="ECO:0000256" key="2">
    <source>
        <dbReference type="SAM" id="Phobius"/>
    </source>
</evidence>
<feature type="compositionally biased region" description="Low complexity" evidence="1">
    <location>
        <begin position="89"/>
        <end position="103"/>
    </location>
</feature>
<dbReference type="GeneID" id="63776281"/>
<dbReference type="RefSeq" id="XP_040715934.1">
    <property type="nucleotide sequence ID" value="XM_040860069.1"/>
</dbReference>
<keyword evidence="2" id="KW-0472">Membrane</keyword>
<dbReference type="PANTHER" id="PTHR35872">
    <property type="entry name" value="INTEGRAL MEMBRANE PROTEIN (AFU_ORTHOLOGUE AFUA_5G07110)"/>
    <property type="match status" value="1"/>
</dbReference>
<sequence>MYSNTTEPSPSQSQSTSNSTSDPRQRSVNNTPPPHRIGDRQQSAIRLSRLPSHENNNGKNGGKQPNGGRRRSLLEIGEDAARGGITLMPSVPEISQSQSQPQPAETIAERRRPGHFRRGTTAMSRRSDSRQEEYDSDIIDILDVLDPEVSTLSSITNVQNSLFVPSMGKWANRRPTYTISRTPAVPGAFPSSALPTATREESLRADENYTVEWTDYFSSPSSAPQRPAVDRIPSTVTDRFYAVRPHDVSLQGWSDEEVAQLDDHVRHMLHSRCSKFRRKMKAFGQYVKRPLGFFVTLYAVLITLFGLAWVLFLIGWVYVGTKQFYVINVIDNVLVALFAIVGDGLIPWRIVDTYHMIYIARYHHLTWKLRNREALPDLKNKNDLPSEPADLEAARSLHAKQELSVLNPKQQAKLEHHQACFSKSHTFYKPHETDTHFAFPLRLVVAIVVLLDCHSCFQLALGLCTWCIDYHVRPPALTAVILSCSIAVNTTAGILITIGDRRTRKKDVLQCMFRQELTEEAMRRIDQEKERKAKEAKEAEKRLGP</sequence>
<feature type="region of interest" description="Disordered" evidence="1">
    <location>
        <begin position="89"/>
        <end position="133"/>
    </location>
</feature>
<feature type="transmembrane region" description="Helical" evidence="2">
    <location>
        <begin position="439"/>
        <end position="461"/>
    </location>
</feature>
<reference evidence="3 4" key="1">
    <citation type="submission" date="2016-07" db="EMBL/GenBank/DDBJ databases">
        <title>Pervasive Adenine N6-methylation of Active Genes in Fungi.</title>
        <authorList>
            <consortium name="DOE Joint Genome Institute"/>
            <person name="Mondo S.J."/>
            <person name="Dannebaum R.O."/>
            <person name="Kuo R.C."/>
            <person name="Labutti K."/>
            <person name="Haridas S."/>
            <person name="Kuo A."/>
            <person name="Salamov A."/>
            <person name="Ahrendt S.R."/>
            <person name="Lipzen A."/>
            <person name="Sullivan W."/>
            <person name="Andreopoulos W.B."/>
            <person name="Clum A."/>
            <person name="Lindquist E."/>
            <person name="Daum C."/>
            <person name="Ramamoorthy G.K."/>
            <person name="Gryganskyi A."/>
            <person name="Culley D."/>
            <person name="Magnuson J.K."/>
            <person name="James T.Y."/>
            <person name="O'Malley M.A."/>
            <person name="Stajich J.E."/>
            <person name="Spatafora J.W."/>
            <person name="Visel A."/>
            <person name="Grigoriev I.V."/>
        </authorList>
    </citation>
    <scope>NUCLEOTIDE SEQUENCE [LARGE SCALE GENOMIC DNA]</scope>
    <source>
        <strain evidence="3 4">CBS 129021</strain>
    </source>
</reference>
<accession>A0A1Y2DZT0</accession>
<proteinExistence type="predicted"/>
<evidence type="ECO:0000313" key="4">
    <source>
        <dbReference type="Proteomes" id="UP000193689"/>
    </source>
</evidence>
<dbReference type="Pfam" id="PF11204">
    <property type="entry name" value="DUF2985"/>
    <property type="match status" value="1"/>
</dbReference>
<dbReference type="PANTHER" id="PTHR35872:SF2">
    <property type="entry name" value="INTEGRAL MEMBRANE PROTEIN (AFU_ORTHOLOGUE AFUA_5G07110)"/>
    <property type="match status" value="1"/>
</dbReference>
<comment type="caution">
    <text evidence="3">The sequence shown here is derived from an EMBL/GenBank/DDBJ whole genome shotgun (WGS) entry which is preliminary data.</text>
</comment>
<dbReference type="AlphaFoldDB" id="A0A1Y2DZT0"/>
<protein>
    <recommendedName>
        <fullName evidence="5">Integral membrane protein</fullName>
    </recommendedName>
</protein>
<dbReference type="Proteomes" id="UP000193689">
    <property type="component" value="Unassembled WGS sequence"/>
</dbReference>
<dbReference type="InParanoid" id="A0A1Y2DZT0"/>
<dbReference type="InterPro" id="IPR021369">
    <property type="entry name" value="DUF2985"/>
</dbReference>
<feature type="compositionally biased region" description="Low complexity" evidence="1">
    <location>
        <begin position="1"/>
        <end position="21"/>
    </location>
</feature>
<feature type="transmembrane region" description="Helical" evidence="2">
    <location>
        <begin position="291"/>
        <end position="319"/>
    </location>
</feature>
<dbReference type="OrthoDB" id="3365211at2759"/>
<feature type="transmembrane region" description="Helical" evidence="2">
    <location>
        <begin position="325"/>
        <end position="346"/>
    </location>
</feature>
<evidence type="ECO:0000313" key="3">
    <source>
        <dbReference type="EMBL" id="ORY64781.1"/>
    </source>
</evidence>
<organism evidence="3 4">
    <name type="scientific">Pseudomassariella vexata</name>
    <dbReference type="NCBI Taxonomy" id="1141098"/>
    <lineage>
        <taxon>Eukaryota</taxon>
        <taxon>Fungi</taxon>
        <taxon>Dikarya</taxon>
        <taxon>Ascomycota</taxon>
        <taxon>Pezizomycotina</taxon>
        <taxon>Sordariomycetes</taxon>
        <taxon>Xylariomycetidae</taxon>
        <taxon>Amphisphaeriales</taxon>
        <taxon>Pseudomassariaceae</taxon>
        <taxon>Pseudomassariella</taxon>
    </lineage>
</organism>
<keyword evidence="4" id="KW-1185">Reference proteome</keyword>
<dbReference type="STRING" id="1141098.A0A1Y2DZT0"/>
<feature type="region of interest" description="Disordered" evidence="1">
    <location>
        <begin position="1"/>
        <end position="71"/>
    </location>
</feature>
<keyword evidence="2" id="KW-1133">Transmembrane helix</keyword>
<dbReference type="EMBL" id="MCFJ01000006">
    <property type="protein sequence ID" value="ORY64781.1"/>
    <property type="molecule type" value="Genomic_DNA"/>
</dbReference>
<gene>
    <name evidence="3" type="ORF">BCR38DRAFT_430985</name>
</gene>